<dbReference type="InterPro" id="IPR034660">
    <property type="entry name" value="DinB/YfiT-like"/>
</dbReference>
<organism evidence="2 3">
    <name type="scientific">Prauserella flavalba</name>
    <dbReference type="NCBI Taxonomy" id="1477506"/>
    <lineage>
        <taxon>Bacteria</taxon>
        <taxon>Bacillati</taxon>
        <taxon>Actinomycetota</taxon>
        <taxon>Actinomycetes</taxon>
        <taxon>Pseudonocardiales</taxon>
        <taxon>Pseudonocardiaceae</taxon>
        <taxon>Prauserella</taxon>
    </lineage>
</organism>
<dbReference type="SUPFAM" id="SSF109854">
    <property type="entry name" value="DinB/YfiT-like putative metalloenzymes"/>
    <property type="match status" value="1"/>
</dbReference>
<gene>
    <name evidence="2" type="ORF">BA062_17275</name>
</gene>
<evidence type="ECO:0000259" key="1">
    <source>
        <dbReference type="Pfam" id="PF11716"/>
    </source>
</evidence>
<comment type="caution">
    <text evidence="2">The sequence shown here is derived from an EMBL/GenBank/DDBJ whole genome shotgun (WGS) entry which is preliminary data.</text>
</comment>
<proteinExistence type="predicted"/>
<dbReference type="AlphaFoldDB" id="A0A318LL26"/>
<reference evidence="2 3" key="1">
    <citation type="submission" date="2016-07" db="EMBL/GenBank/DDBJ databases">
        <title>Draft genome sequence of Prauserella sp. YIM 121212, isolated from alkaline soil.</title>
        <authorList>
            <person name="Ruckert C."/>
            <person name="Albersmeier A."/>
            <person name="Jiang C.-L."/>
            <person name="Jiang Y."/>
            <person name="Kalinowski J."/>
            <person name="Schneider O."/>
            <person name="Winkler A."/>
            <person name="Zotchev S.B."/>
        </authorList>
    </citation>
    <scope>NUCLEOTIDE SEQUENCE [LARGE SCALE GENOMIC DNA]</scope>
    <source>
        <strain evidence="2 3">YIM 121212</strain>
    </source>
</reference>
<sequence length="195" mass="21491">MTTREWLDECTDLLLRTVDGLSDGDFDAPSALPGWTRRHLVAHVHYNAEALRRLVGWANTGIENRMYASTEQRNAEIEEGSRLPVATLRELVHGSARALAEDLDSLPEQAWRNEVVTAQGRRVPASEIPWMRTREVAVHAVDLAAGVDFTDLPAGLLRALADDVLGKRFAAGHGPDLVRWLTGRSDTAPALGPWL</sequence>
<dbReference type="OrthoDB" id="5118203at2"/>
<evidence type="ECO:0000313" key="3">
    <source>
        <dbReference type="Proteomes" id="UP000247892"/>
    </source>
</evidence>
<evidence type="ECO:0000313" key="2">
    <source>
        <dbReference type="EMBL" id="PXY34157.1"/>
    </source>
</evidence>
<protein>
    <recommendedName>
        <fullName evidence="1">Mycothiol-dependent maleylpyruvate isomerase metal-binding domain-containing protein</fullName>
    </recommendedName>
</protein>
<keyword evidence="3" id="KW-1185">Reference proteome</keyword>
<dbReference type="InterPro" id="IPR024344">
    <property type="entry name" value="MDMPI_metal-binding"/>
</dbReference>
<dbReference type="RefSeq" id="WP_110338340.1">
    <property type="nucleotide sequence ID" value="NZ_MASU01000006.1"/>
</dbReference>
<dbReference type="InterPro" id="IPR017517">
    <property type="entry name" value="Maleyloyr_isom"/>
</dbReference>
<accession>A0A318LL26</accession>
<dbReference type="Pfam" id="PF11716">
    <property type="entry name" value="MDMPI_N"/>
    <property type="match status" value="1"/>
</dbReference>
<dbReference type="Gene3D" id="1.20.120.450">
    <property type="entry name" value="dinb family like domain"/>
    <property type="match status" value="1"/>
</dbReference>
<feature type="domain" description="Mycothiol-dependent maleylpyruvate isomerase metal-binding" evidence="1">
    <location>
        <begin position="8"/>
        <end position="144"/>
    </location>
</feature>
<dbReference type="EMBL" id="MASU01000006">
    <property type="protein sequence ID" value="PXY34157.1"/>
    <property type="molecule type" value="Genomic_DNA"/>
</dbReference>
<dbReference type="NCBIfam" id="TIGR03083">
    <property type="entry name" value="maleylpyruvate isomerase family mycothiol-dependent enzyme"/>
    <property type="match status" value="1"/>
</dbReference>
<name>A0A318LL26_9PSEU</name>
<dbReference type="GO" id="GO:0046872">
    <property type="term" value="F:metal ion binding"/>
    <property type="evidence" value="ECO:0007669"/>
    <property type="project" value="InterPro"/>
</dbReference>
<dbReference type="Proteomes" id="UP000247892">
    <property type="component" value="Unassembled WGS sequence"/>
</dbReference>